<sequence length="294" mass="30419">MGVPVDAGGGGASLADLVVVAEEAGANVSPLPLVDHTVTARLLAGLDAVGDDVVSGAAVAGLAVRPATGGLARSVPTGAVAEVLVALEDDRLVVVRGAAPGEAQPNHADMPIAHRSVQDGEVLAEGPEAVAAHARAVDEWRALTGSLLVGATRMAIKMAVDYVSERHQFGRPVGSFQAVQHGLADLPGLCDGARLLVAKTAWAGDRPGEGVANMGDNEVTDFAALAAMALVFAGEAALRATDRSLHYHGGYGFAEEYDIQLYYRRVRGWAQVLDDPARECRRLAGLLLNDREVA</sequence>
<keyword evidence="1" id="KW-0285">Flavoprotein</keyword>
<dbReference type="GO" id="GO:0003995">
    <property type="term" value="F:acyl-CoA dehydrogenase activity"/>
    <property type="evidence" value="ECO:0007669"/>
    <property type="project" value="TreeGrafter"/>
</dbReference>
<dbReference type="EMBL" id="UINC01030379">
    <property type="protein sequence ID" value="SVB14681.1"/>
    <property type="molecule type" value="Genomic_DNA"/>
</dbReference>
<gene>
    <name evidence="5" type="ORF">METZ01_LOCUS167535</name>
</gene>
<dbReference type="PANTHER" id="PTHR43884">
    <property type="entry name" value="ACYL-COA DEHYDROGENASE"/>
    <property type="match status" value="1"/>
</dbReference>
<name>A0A382BMC7_9ZZZZ</name>
<feature type="domain" description="Acyl-CoA dehydrogenase/oxidase C-terminal" evidence="4">
    <location>
        <begin position="137"/>
        <end position="267"/>
    </location>
</feature>
<dbReference type="Gene3D" id="1.20.140.10">
    <property type="entry name" value="Butyryl-CoA Dehydrogenase, subunit A, domain 3"/>
    <property type="match status" value="1"/>
</dbReference>
<proteinExistence type="predicted"/>
<dbReference type="PANTHER" id="PTHR43884:SF20">
    <property type="entry name" value="ACYL-COA DEHYDROGENASE FADE28"/>
    <property type="match status" value="1"/>
</dbReference>
<evidence type="ECO:0000256" key="2">
    <source>
        <dbReference type="ARBA" id="ARBA00022827"/>
    </source>
</evidence>
<dbReference type="SUPFAM" id="SSF47203">
    <property type="entry name" value="Acyl-CoA dehydrogenase C-terminal domain-like"/>
    <property type="match status" value="1"/>
</dbReference>
<evidence type="ECO:0000313" key="5">
    <source>
        <dbReference type="EMBL" id="SVB14681.1"/>
    </source>
</evidence>
<keyword evidence="2" id="KW-0274">FAD</keyword>
<dbReference type="InterPro" id="IPR036250">
    <property type="entry name" value="AcylCo_DH-like_C"/>
</dbReference>
<organism evidence="5">
    <name type="scientific">marine metagenome</name>
    <dbReference type="NCBI Taxonomy" id="408172"/>
    <lineage>
        <taxon>unclassified sequences</taxon>
        <taxon>metagenomes</taxon>
        <taxon>ecological metagenomes</taxon>
    </lineage>
</organism>
<protein>
    <recommendedName>
        <fullName evidence="4">Acyl-CoA dehydrogenase/oxidase C-terminal domain-containing protein</fullName>
    </recommendedName>
</protein>
<reference evidence="5" key="1">
    <citation type="submission" date="2018-05" db="EMBL/GenBank/DDBJ databases">
        <authorList>
            <person name="Lanie J.A."/>
            <person name="Ng W.-L."/>
            <person name="Kazmierczak K.M."/>
            <person name="Andrzejewski T.M."/>
            <person name="Davidsen T.M."/>
            <person name="Wayne K.J."/>
            <person name="Tettelin H."/>
            <person name="Glass J.I."/>
            <person name="Rusch D."/>
            <person name="Podicherti R."/>
            <person name="Tsui H.-C.T."/>
            <person name="Winkler M.E."/>
        </authorList>
    </citation>
    <scope>NUCLEOTIDE SEQUENCE</scope>
</reference>
<evidence type="ECO:0000259" key="4">
    <source>
        <dbReference type="Pfam" id="PF00441"/>
    </source>
</evidence>
<evidence type="ECO:0000256" key="3">
    <source>
        <dbReference type="ARBA" id="ARBA00023002"/>
    </source>
</evidence>
<evidence type="ECO:0000256" key="1">
    <source>
        <dbReference type="ARBA" id="ARBA00022630"/>
    </source>
</evidence>
<keyword evidence="3" id="KW-0560">Oxidoreductase</keyword>
<dbReference type="Pfam" id="PF00441">
    <property type="entry name" value="Acyl-CoA_dh_1"/>
    <property type="match status" value="1"/>
</dbReference>
<accession>A0A382BMC7</accession>
<dbReference type="AlphaFoldDB" id="A0A382BMC7"/>
<dbReference type="InterPro" id="IPR009075">
    <property type="entry name" value="AcylCo_DH/oxidase_C"/>
</dbReference>